<dbReference type="GO" id="GO:0008270">
    <property type="term" value="F:zinc ion binding"/>
    <property type="evidence" value="ECO:0007669"/>
    <property type="project" value="InterPro"/>
</dbReference>
<feature type="compositionally biased region" description="Polar residues" evidence="2">
    <location>
        <begin position="552"/>
        <end position="582"/>
    </location>
</feature>
<dbReference type="CDD" id="cd00067">
    <property type="entry name" value="GAL4"/>
    <property type="match status" value="1"/>
</dbReference>
<evidence type="ECO:0000259" key="3">
    <source>
        <dbReference type="PROSITE" id="PS50048"/>
    </source>
</evidence>
<dbReference type="SMART" id="SM00066">
    <property type="entry name" value="GAL4"/>
    <property type="match status" value="1"/>
</dbReference>
<proteinExistence type="predicted"/>
<dbReference type="GO" id="GO:0000981">
    <property type="term" value="F:DNA-binding transcription factor activity, RNA polymerase II-specific"/>
    <property type="evidence" value="ECO:0007669"/>
    <property type="project" value="InterPro"/>
</dbReference>
<dbReference type="InterPro" id="IPR001138">
    <property type="entry name" value="Zn2Cys6_DnaBD"/>
</dbReference>
<protein>
    <recommendedName>
        <fullName evidence="3">Zn(2)-C6 fungal-type domain-containing protein</fullName>
    </recommendedName>
</protein>
<reference evidence="4" key="1">
    <citation type="journal article" date="2021" name="IMA Fungus">
        <title>Genomic characterization of three marine fungi, including Emericellopsis atlantica sp. nov. with signatures of a generalist lifestyle and marine biomass degradation.</title>
        <authorList>
            <person name="Hagestad O.C."/>
            <person name="Hou L."/>
            <person name="Andersen J.H."/>
            <person name="Hansen E.H."/>
            <person name="Altermark B."/>
            <person name="Li C."/>
            <person name="Kuhnert E."/>
            <person name="Cox R.J."/>
            <person name="Crous P.W."/>
            <person name="Spatafora J.W."/>
            <person name="Lail K."/>
            <person name="Amirebrahimi M."/>
            <person name="Lipzen A."/>
            <person name="Pangilinan J."/>
            <person name="Andreopoulos W."/>
            <person name="Hayes R.D."/>
            <person name="Ng V."/>
            <person name="Grigoriev I.V."/>
            <person name="Jackson S.A."/>
            <person name="Sutton T.D.S."/>
            <person name="Dobson A.D.W."/>
            <person name="Rama T."/>
        </authorList>
    </citation>
    <scope>NUCLEOTIDE SEQUENCE</scope>
    <source>
        <strain evidence="4">TRa018bII</strain>
    </source>
</reference>
<feature type="region of interest" description="Disordered" evidence="2">
    <location>
        <begin position="339"/>
        <end position="386"/>
    </location>
</feature>
<evidence type="ECO:0000256" key="2">
    <source>
        <dbReference type="SAM" id="MobiDB-lite"/>
    </source>
</evidence>
<feature type="domain" description="Zn(2)-C6 fungal-type" evidence="3">
    <location>
        <begin position="598"/>
        <end position="630"/>
    </location>
</feature>
<gene>
    <name evidence="4" type="ORF">BJ875DRAFT_371841</name>
</gene>
<comment type="caution">
    <text evidence="4">The sequence shown here is derived from an EMBL/GenBank/DDBJ whole genome shotgun (WGS) entry which is preliminary data.</text>
</comment>
<dbReference type="EMBL" id="MU251404">
    <property type="protein sequence ID" value="KAG9236568.1"/>
    <property type="molecule type" value="Genomic_DNA"/>
</dbReference>
<keyword evidence="1" id="KW-0539">Nucleus</keyword>
<feature type="compositionally biased region" description="Polar residues" evidence="2">
    <location>
        <begin position="406"/>
        <end position="418"/>
    </location>
</feature>
<dbReference type="AlphaFoldDB" id="A0A9P7YP53"/>
<feature type="compositionally biased region" description="Basic and acidic residues" evidence="2">
    <location>
        <begin position="607"/>
        <end position="620"/>
    </location>
</feature>
<feature type="region of interest" description="Disordered" evidence="2">
    <location>
        <begin position="406"/>
        <end position="646"/>
    </location>
</feature>
<sequence length="680" mass="73277">MAGLDMSAGIQRMTTPPAAYLAGQSNSTTPHNPNMSPFGSPTPKSVAFELLFLQSPQYRARLPMRVQIFPHDTTDSIITTVKNFYGLYAGPGGAKGVSFEDEQGNTLIARYENFRNNMVVYVRVIEDPPPASAAYGPSSYHSGSPVLPQAYFPSEEAQMPPPQPSQVLDYGKPLSRPNSRTSRKRSVSPNGGRGRRSVSASTNLPPLKKSRSRSGFKSRGSSAHGSFADCHSDGMNGYSSGDGAPGSVSSRTKSEHIGNTEISLDNIVEGGRRKRAKFESSELPLFAPPQMPAATSNSSVSPARRIEHQRASLPFTHLTQHPFSNPQTLHSPQSFSNGFGQPNMYSTPAAQGRRTRGYPSRPSFGTTPGNSSGILPTPDPTVGSCMSEEDKDVALQLMRLGEMSNISHGRTSASTLDDTFSGRADAASSTGATSDEENESENELPPPRRQKLEASPILPPSAIKKFRPRLDDNILPSQESAKPSGDEADYESKPNHHEDVVEGIDQKAKMPKSKGMPAIMGKPSASASGATVDRPSKYKLPRPGQAVRSKKSNSASGSTKPISPTSLPSQSRKTSNTSSLSFQHHLGEDEEDLSSKPRCQRCRKSKKGCDRQRPCQRCKDAGLSADQCVSEDEGNGRKGRYGRHMGVPVKKDDLTVETPILPTILMAGPGSPDKSKKRKR</sequence>
<accession>A0A9P7YP53</accession>
<feature type="region of interest" description="Disordered" evidence="2">
    <location>
        <begin position="20"/>
        <end position="40"/>
    </location>
</feature>
<evidence type="ECO:0000256" key="1">
    <source>
        <dbReference type="ARBA" id="ARBA00023242"/>
    </source>
</evidence>
<keyword evidence="5" id="KW-1185">Reference proteome</keyword>
<feature type="compositionally biased region" description="Polar residues" evidence="2">
    <location>
        <begin position="339"/>
        <end position="349"/>
    </location>
</feature>
<dbReference type="Proteomes" id="UP000824998">
    <property type="component" value="Unassembled WGS sequence"/>
</dbReference>
<dbReference type="OrthoDB" id="4150467at2759"/>
<evidence type="ECO:0000313" key="5">
    <source>
        <dbReference type="Proteomes" id="UP000824998"/>
    </source>
</evidence>
<feature type="region of interest" description="Disordered" evidence="2">
    <location>
        <begin position="154"/>
        <end position="268"/>
    </location>
</feature>
<feature type="compositionally biased region" description="Polar residues" evidence="2">
    <location>
        <begin position="23"/>
        <end position="40"/>
    </location>
</feature>
<organism evidence="4 5">
    <name type="scientific">Amylocarpus encephaloides</name>
    <dbReference type="NCBI Taxonomy" id="45428"/>
    <lineage>
        <taxon>Eukaryota</taxon>
        <taxon>Fungi</taxon>
        <taxon>Dikarya</taxon>
        <taxon>Ascomycota</taxon>
        <taxon>Pezizomycotina</taxon>
        <taxon>Leotiomycetes</taxon>
        <taxon>Helotiales</taxon>
        <taxon>Helotiales incertae sedis</taxon>
        <taxon>Amylocarpus</taxon>
    </lineage>
</organism>
<feature type="compositionally biased region" description="Basic and acidic residues" evidence="2">
    <location>
        <begin position="490"/>
        <end position="508"/>
    </location>
</feature>
<feature type="compositionally biased region" description="Low complexity" evidence="2">
    <location>
        <begin position="421"/>
        <end position="433"/>
    </location>
</feature>
<dbReference type="Pfam" id="PF00172">
    <property type="entry name" value="Zn_clus"/>
    <property type="match status" value="1"/>
</dbReference>
<dbReference type="PROSITE" id="PS50048">
    <property type="entry name" value="ZN2_CY6_FUNGAL_2"/>
    <property type="match status" value="1"/>
</dbReference>
<feature type="compositionally biased region" description="Polar residues" evidence="2">
    <location>
        <begin position="363"/>
        <end position="374"/>
    </location>
</feature>
<evidence type="ECO:0000313" key="4">
    <source>
        <dbReference type="EMBL" id="KAG9236568.1"/>
    </source>
</evidence>
<name>A0A9P7YP53_9HELO</name>